<feature type="compositionally biased region" description="Low complexity" evidence="1">
    <location>
        <begin position="230"/>
        <end position="247"/>
    </location>
</feature>
<feature type="region of interest" description="Disordered" evidence="1">
    <location>
        <begin position="603"/>
        <end position="656"/>
    </location>
</feature>
<accession>A0ABQ0LEL0</accession>
<keyword evidence="3" id="KW-1185">Reference proteome</keyword>
<protein>
    <submittedName>
        <fullName evidence="2">Uncharacterized protein</fullName>
    </submittedName>
</protein>
<dbReference type="Proteomes" id="UP000815677">
    <property type="component" value="Unassembled WGS sequence"/>
</dbReference>
<feature type="region of interest" description="Disordered" evidence="1">
    <location>
        <begin position="415"/>
        <end position="493"/>
    </location>
</feature>
<feature type="region of interest" description="Disordered" evidence="1">
    <location>
        <begin position="352"/>
        <end position="402"/>
    </location>
</feature>
<name>A0ABQ0LEL0_MYCCL</name>
<feature type="compositionally biased region" description="Polar residues" evidence="1">
    <location>
        <begin position="298"/>
        <end position="314"/>
    </location>
</feature>
<dbReference type="EMBL" id="DF845605">
    <property type="protein sequence ID" value="GAT49533.1"/>
    <property type="molecule type" value="Genomic_DNA"/>
</dbReference>
<evidence type="ECO:0000313" key="3">
    <source>
        <dbReference type="Proteomes" id="UP000815677"/>
    </source>
</evidence>
<proteinExistence type="predicted"/>
<sequence>MNCAGLGVGATCFCRSPTEASSSGSRITPNAKPGDDYAAIAPFSLRERFSNLINAIQKPLVVNLQSPQKPATTRQLGERSRDMISLRPMSARAREITIMITSVSQRRGLRLSSTDDHHTLSFLSFTMRQSRPPPRRPRSPVSMYVAFDSLPSPPPPKPLIKLERKKSSSSGGSGSRSGKSGSGADGDVKGKGKARDEEGGSVASTSPVRETAPVSRASSFLRRSIAIPNPLGRRPSSSSSLVSPSRSTRYGYPDALPSPTSASRPSTSDSALEKPLPPTPAHPSPPSPVAGPSRHPHSQSNSLTAPTHASSYTPAGQWASRSLRRPATPSFDADEVVTRDVVPFDLVVRPQARRRRRKVLPVDLQSIESGDSEDGHARGRERDELEEIAFAERDPESPVSERMPWRKRDWILGETGDADEELPEMTFAAPEEGAPSSRASMTTRDDGEGSDDDNGEAHDTDSDDTELDDDDIVFAFPPPDEDEDILGPLPPSNLRGQRSFASISTIAFLDPGLDEEELATNGSAVSILHPRPRAPHRRNGASRPASTLLFAALEAQASATRMQTHRSSFFTASGESDTESLRPPRHRMPVELSLWGGLLGGSDSSDLDCDEGEHEDHDVGSLTDIDSPNPGRERDGERRDEWYLTPKSSSQFSTFSGTSTGFVPDESAPPVPPLPGPLARRGVALELDTLIGVKSQLVRVTARQLSAHSRTPSLAPSTTSSVGVPTPTIVLRAETDGALDGEEVPRIIGEWKLNLEGGIEEVVERLRASGVLVADSRTLEEDE</sequence>
<feature type="compositionally biased region" description="Acidic residues" evidence="1">
    <location>
        <begin position="461"/>
        <end position="472"/>
    </location>
</feature>
<feature type="compositionally biased region" description="Basic and acidic residues" evidence="1">
    <location>
        <begin position="631"/>
        <end position="642"/>
    </location>
</feature>
<feature type="compositionally biased region" description="Basic and acidic residues" evidence="1">
    <location>
        <begin position="186"/>
        <end position="198"/>
    </location>
</feature>
<feature type="compositionally biased region" description="Gly residues" evidence="1">
    <location>
        <begin position="171"/>
        <end position="184"/>
    </location>
</feature>
<feature type="compositionally biased region" description="Low complexity" evidence="1">
    <location>
        <begin position="255"/>
        <end position="270"/>
    </location>
</feature>
<feature type="compositionally biased region" description="Pro residues" evidence="1">
    <location>
        <begin position="275"/>
        <end position="289"/>
    </location>
</feature>
<gene>
    <name evidence="2" type="ORF">MCHLO_06841</name>
</gene>
<evidence type="ECO:0000256" key="1">
    <source>
        <dbReference type="SAM" id="MobiDB-lite"/>
    </source>
</evidence>
<organism evidence="2 3">
    <name type="scientific">Mycena chlorophos</name>
    <name type="common">Agaric fungus</name>
    <name type="synonym">Agaricus chlorophos</name>
    <dbReference type="NCBI Taxonomy" id="658473"/>
    <lineage>
        <taxon>Eukaryota</taxon>
        <taxon>Fungi</taxon>
        <taxon>Dikarya</taxon>
        <taxon>Basidiomycota</taxon>
        <taxon>Agaricomycotina</taxon>
        <taxon>Agaricomycetes</taxon>
        <taxon>Agaricomycetidae</taxon>
        <taxon>Agaricales</taxon>
        <taxon>Marasmiineae</taxon>
        <taxon>Mycenaceae</taxon>
        <taxon>Mycena</taxon>
    </lineage>
</organism>
<reference evidence="2" key="1">
    <citation type="submission" date="2014-09" db="EMBL/GenBank/DDBJ databases">
        <title>Genome sequence of the luminous mushroom Mycena chlorophos for searching fungal bioluminescence genes.</title>
        <authorList>
            <person name="Tanaka Y."/>
            <person name="Kasuga D."/>
            <person name="Oba Y."/>
            <person name="Hase S."/>
            <person name="Sato K."/>
            <person name="Oba Y."/>
            <person name="Sakakibara Y."/>
        </authorList>
    </citation>
    <scope>NUCLEOTIDE SEQUENCE</scope>
</reference>
<evidence type="ECO:0000313" key="2">
    <source>
        <dbReference type="EMBL" id="GAT49533.1"/>
    </source>
</evidence>
<feature type="compositionally biased region" description="Basic and acidic residues" evidence="1">
    <location>
        <begin position="373"/>
        <end position="383"/>
    </location>
</feature>
<feature type="region of interest" description="Disordered" evidence="1">
    <location>
        <begin position="124"/>
        <end position="334"/>
    </location>
</feature>